<reference evidence="1" key="1">
    <citation type="journal article" date="2020" name="Int. J. Syst. Evol. Microbiol.">
        <title>Aquipluma nitroreducens gen. nov. sp. nov., a novel facultatively anaerobic bacterium isolated from a freshwater lake.</title>
        <authorList>
            <person name="Watanabe M."/>
            <person name="Kojima H."/>
            <person name="Fukui M."/>
        </authorList>
    </citation>
    <scope>NUCLEOTIDE SEQUENCE</scope>
    <source>
        <strain evidence="1">MeG22</strain>
    </source>
</reference>
<dbReference type="InterPro" id="IPR007366">
    <property type="entry name" value="DUF432"/>
</dbReference>
<evidence type="ECO:0000313" key="2">
    <source>
        <dbReference type="Proteomes" id="UP001193389"/>
    </source>
</evidence>
<protein>
    <recommendedName>
        <fullName evidence="3">DUF432 domain-containing protein</fullName>
    </recommendedName>
</protein>
<sequence length="260" mass="29995">MRSFWKKYHFAANQTRLFKAGYSEIVVKHIQNGWLVKSEVVDQASDDLLVEEVDELVDGPNVLQFYTGNSNELIVVPALPNKAVVFKNNKNIKISAGESANLFFRIPLTLQFYFNEVKDENRLMEIPLQRLSDTWFGEIDSGEPAYSIGSNYYKSLKEVDARIWEAIASVEIINNTFGVLDLQRLILRVEEFNLYLKGDQILTNYITIEFKGQDQAESVSLSTRDDIQGKNIVLIAKSRLSESRKLLRRSFFFIKNMYQN</sequence>
<dbReference type="KEGG" id="anf:AQPE_1076"/>
<proteinExistence type="predicted"/>
<keyword evidence="2" id="KW-1185">Reference proteome</keyword>
<dbReference type="AlphaFoldDB" id="A0A5K7S5X9"/>
<name>A0A5K7S5X9_9BACT</name>
<accession>A0A5K7S5X9</accession>
<gene>
    <name evidence="1" type="ORF">AQPE_1076</name>
</gene>
<evidence type="ECO:0008006" key="3">
    <source>
        <dbReference type="Google" id="ProtNLM"/>
    </source>
</evidence>
<dbReference type="Pfam" id="PF04254">
    <property type="entry name" value="DUF432"/>
    <property type="match status" value="1"/>
</dbReference>
<evidence type="ECO:0000313" key="1">
    <source>
        <dbReference type="EMBL" id="BBE16929.1"/>
    </source>
</evidence>
<dbReference type="Proteomes" id="UP001193389">
    <property type="component" value="Chromosome"/>
</dbReference>
<organism evidence="1 2">
    <name type="scientific">Aquipluma nitroreducens</name>
    <dbReference type="NCBI Taxonomy" id="2010828"/>
    <lineage>
        <taxon>Bacteria</taxon>
        <taxon>Pseudomonadati</taxon>
        <taxon>Bacteroidota</taxon>
        <taxon>Bacteroidia</taxon>
        <taxon>Marinilabiliales</taxon>
        <taxon>Prolixibacteraceae</taxon>
        <taxon>Aquipluma</taxon>
    </lineage>
</organism>
<dbReference type="EMBL" id="AP018694">
    <property type="protein sequence ID" value="BBE16929.1"/>
    <property type="molecule type" value="Genomic_DNA"/>
</dbReference>